<feature type="domain" description="Cupin fold metalloprotein WbuC cupin" evidence="1">
    <location>
        <begin position="7"/>
        <end position="86"/>
    </location>
</feature>
<comment type="caution">
    <text evidence="2">The sequence shown here is derived from an EMBL/GenBank/DDBJ whole genome shotgun (WGS) entry which is preliminary data.</text>
</comment>
<dbReference type="NCBIfam" id="TIGR04366">
    <property type="entry name" value="cupin_WbuC"/>
    <property type="match status" value="1"/>
</dbReference>
<gene>
    <name evidence="2" type="ORF">V6E02_11670</name>
</gene>
<reference evidence="2 3" key="1">
    <citation type="submission" date="2024-02" db="EMBL/GenBank/DDBJ databases">
        <title>New thermophilic sulfur-oxidizing bacteria from a hot springs of the Uzon caldera (Kamchatka, Russia).</title>
        <authorList>
            <person name="Dukat A.M."/>
            <person name="Elcheninov A.G."/>
            <person name="Frolov E.N."/>
        </authorList>
    </citation>
    <scope>NUCLEOTIDE SEQUENCE [LARGE SCALE GENOMIC DNA]</scope>
    <source>
        <strain evidence="2 3">AK1</strain>
    </source>
</reference>
<name>A0ABV0EH14_9BURK</name>
<sequence length="160" mass="17472">MSQSHIVDASILDALTGEARAHPRRRKNLNFHACESAACQRLLNAIEPGSYVPPHRHLDPTKDESIVVVRGRLGVMIFDDGGGVREMGILVPGGKVVLVNVPHGAYHTVIGLEPGTVFFEAKAGPYRPLTPHERAPWAPQEGEPGWQDYLQSLARRLMAG</sequence>
<dbReference type="InterPro" id="IPR027565">
    <property type="entry name" value="Cupin_WbuC"/>
</dbReference>
<evidence type="ECO:0000259" key="1">
    <source>
        <dbReference type="Pfam" id="PF19480"/>
    </source>
</evidence>
<keyword evidence="3" id="KW-1185">Reference proteome</keyword>
<dbReference type="Proteomes" id="UP001482231">
    <property type="component" value="Unassembled WGS sequence"/>
</dbReference>
<dbReference type="SUPFAM" id="SSF51182">
    <property type="entry name" value="RmlC-like cupins"/>
    <property type="match status" value="1"/>
</dbReference>
<dbReference type="Pfam" id="PF19480">
    <property type="entry name" value="DUF6016"/>
    <property type="match status" value="1"/>
</dbReference>
<organism evidence="2 3">
    <name type="scientific">Thiobacter aerophilum</name>
    <dbReference type="NCBI Taxonomy" id="3121275"/>
    <lineage>
        <taxon>Bacteria</taxon>
        <taxon>Pseudomonadati</taxon>
        <taxon>Pseudomonadota</taxon>
        <taxon>Betaproteobacteria</taxon>
        <taxon>Burkholderiales</taxon>
        <taxon>Thiobacteraceae</taxon>
        <taxon>Thiobacter</taxon>
    </lineage>
</organism>
<dbReference type="InterPro" id="IPR011051">
    <property type="entry name" value="RmlC_Cupin_sf"/>
</dbReference>
<dbReference type="Gene3D" id="2.60.120.10">
    <property type="entry name" value="Jelly Rolls"/>
    <property type="match status" value="1"/>
</dbReference>
<dbReference type="InterPro" id="IPR046058">
    <property type="entry name" value="WbuC_cupin"/>
</dbReference>
<evidence type="ECO:0000313" key="3">
    <source>
        <dbReference type="Proteomes" id="UP001482231"/>
    </source>
</evidence>
<proteinExistence type="predicted"/>
<dbReference type="RefSeq" id="WP_347308978.1">
    <property type="nucleotide sequence ID" value="NZ_JBAJEX010000011.1"/>
</dbReference>
<dbReference type="InterPro" id="IPR014710">
    <property type="entry name" value="RmlC-like_jellyroll"/>
</dbReference>
<dbReference type="CDD" id="cd07005">
    <property type="entry name" value="cupin_WbuC-like"/>
    <property type="match status" value="1"/>
</dbReference>
<protein>
    <submittedName>
        <fullName evidence="2">WbuC family cupin fold metalloprotein</fullName>
    </submittedName>
</protein>
<dbReference type="EMBL" id="JBAJEX010000011">
    <property type="protein sequence ID" value="MEO1767869.1"/>
    <property type="molecule type" value="Genomic_DNA"/>
</dbReference>
<accession>A0ABV0EH14</accession>
<evidence type="ECO:0000313" key="2">
    <source>
        <dbReference type="EMBL" id="MEO1767869.1"/>
    </source>
</evidence>